<name>G7Y370_CLOSI</name>
<dbReference type="Pfam" id="PF05046">
    <property type="entry name" value="Img2"/>
    <property type="match status" value="1"/>
</dbReference>
<dbReference type="PANTHER" id="PTHR13477">
    <property type="entry name" value="MITOCHONDRIAL 39S RIBOSOMAL PROTEIN L49"/>
    <property type="match status" value="1"/>
</dbReference>
<evidence type="ECO:0000256" key="1">
    <source>
        <dbReference type="ARBA" id="ARBA00004173"/>
    </source>
</evidence>
<evidence type="ECO:0000313" key="9">
    <source>
        <dbReference type="Proteomes" id="UP000008909"/>
    </source>
</evidence>
<dbReference type="EMBL" id="DF142837">
    <property type="protein sequence ID" value="GAA47407.1"/>
    <property type="molecule type" value="Genomic_DNA"/>
</dbReference>
<evidence type="ECO:0000256" key="2">
    <source>
        <dbReference type="ARBA" id="ARBA00005677"/>
    </source>
</evidence>
<comment type="subcellular location">
    <subcellularLocation>
        <location evidence="1">Mitochondrion</location>
    </subcellularLocation>
</comment>
<proteinExistence type="inferred from homology"/>
<dbReference type="FunFam" id="3.30.780.10:FF:000009">
    <property type="entry name" value="39S ribosomal protein L49, mitochondrial"/>
    <property type="match status" value="1"/>
</dbReference>
<evidence type="ECO:0000313" key="8">
    <source>
        <dbReference type="EMBL" id="GAA47407.1"/>
    </source>
</evidence>
<evidence type="ECO:0000256" key="4">
    <source>
        <dbReference type="ARBA" id="ARBA00023128"/>
    </source>
</evidence>
<dbReference type="GO" id="GO:0006412">
    <property type="term" value="P:translation"/>
    <property type="evidence" value="ECO:0007669"/>
    <property type="project" value="InterPro"/>
</dbReference>
<dbReference type="GO" id="GO:0005762">
    <property type="term" value="C:mitochondrial large ribosomal subunit"/>
    <property type="evidence" value="ECO:0007669"/>
    <property type="project" value="TreeGrafter"/>
</dbReference>
<dbReference type="Proteomes" id="UP000008909">
    <property type="component" value="Unassembled WGS sequence"/>
</dbReference>
<gene>
    <name evidence="8" type="ORF">CLF_100321</name>
</gene>
<dbReference type="PANTHER" id="PTHR13477:SF0">
    <property type="entry name" value="LARGE RIBOSOMAL SUBUNIT PROTEIN ML49"/>
    <property type="match status" value="1"/>
</dbReference>
<dbReference type="GO" id="GO:0003735">
    <property type="term" value="F:structural constituent of ribosome"/>
    <property type="evidence" value="ECO:0007669"/>
    <property type="project" value="InterPro"/>
</dbReference>
<dbReference type="Gene3D" id="3.30.780.10">
    <property type="entry name" value="SUI1-like domain"/>
    <property type="match status" value="1"/>
</dbReference>
<keyword evidence="4" id="KW-0496">Mitochondrion</keyword>
<keyword evidence="9" id="KW-1185">Reference proteome</keyword>
<reference key="2">
    <citation type="submission" date="2011-10" db="EMBL/GenBank/DDBJ databases">
        <title>The genome and transcriptome sequence of Clonorchis sinensis provide insights into the carcinogenic liver fluke.</title>
        <authorList>
            <person name="Wang X."/>
            <person name="Huang Y."/>
            <person name="Chen W."/>
            <person name="Liu H."/>
            <person name="Guo L."/>
            <person name="Chen Y."/>
            <person name="Luo F."/>
            <person name="Zhou W."/>
            <person name="Sun J."/>
            <person name="Mao Q."/>
            <person name="Liang P."/>
            <person name="Zhou C."/>
            <person name="Tian Y."/>
            <person name="Men J."/>
            <person name="Lv X."/>
            <person name="Huang L."/>
            <person name="Zhou J."/>
            <person name="Hu Y."/>
            <person name="Li R."/>
            <person name="Zhang F."/>
            <person name="Lei H."/>
            <person name="Li X."/>
            <person name="Hu X."/>
            <person name="Liang C."/>
            <person name="Xu J."/>
            <person name="Wu Z."/>
            <person name="Yu X."/>
        </authorList>
    </citation>
    <scope>NUCLEOTIDE SEQUENCE</scope>
    <source>
        <strain>Henan</strain>
    </source>
</reference>
<evidence type="ECO:0000256" key="7">
    <source>
        <dbReference type="ARBA" id="ARBA00035545"/>
    </source>
</evidence>
<sequence>MLSFGFRTQRGIFIASSKKVSSTYSRFVSLIQYSINVRWWPNLQNPWEEASKSQSSKLQVPKVPFDISKSDFEWVRKIITINDIPLPNENIKAATPSGWVPPNPEISKNYSYSVRRSKNHMLPVYFKEKERKKAERSHGTRNLTIIKHIDGDMWALAEDLRQLLQPKCDGGLFLCQVDEATRQIKIEGIFLEEVSSFLLSRGF</sequence>
<dbReference type="InterPro" id="IPR007740">
    <property type="entry name" value="Ribosomal_mL49"/>
</dbReference>
<comment type="similarity">
    <text evidence="2">Belongs to the mitochondrion-specific ribosomal protein mL49 family.</text>
</comment>
<evidence type="ECO:0000256" key="3">
    <source>
        <dbReference type="ARBA" id="ARBA00022980"/>
    </source>
</evidence>
<reference evidence="8" key="1">
    <citation type="journal article" date="2011" name="Genome Biol.">
        <title>The draft genome of the carcinogenic human liver fluke Clonorchis sinensis.</title>
        <authorList>
            <person name="Wang X."/>
            <person name="Chen W."/>
            <person name="Huang Y."/>
            <person name="Sun J."/>
            <person name="Men J."/>
            <person name="Liu H."/>
            <person name="Luo F."/>
            <person name="Guo L."/>
            <person name="Lv X."/>
            <person name="Deng C."/>
            <person name="Zhou C."/>
            <person name="Fan Y."/>
            <person name="Li X."/>
            <person name="Huang L."/>
            <person name="Hu Y."/>
            <person name="Liang C."/>
            <person name="Hu X."/>
            <person name="Xu J."/>
            <person name="Yu X."/>
        </authorList>
    </citation>
    <scope>NUCLEOTIDE SEQUENCE [LARGE SCALE GENOMIC DNA]</scope>
    <source>
        <strain evidence="8">Henan</strain>
    </source>
</reference>
<protein>
    <recommendedName>
        <fullName evidence="6">Large ribosomal subunit protein mL49</fullName>
    </recommendedName>
    <alternativeName>
        <fullName evidence="7">39S ribosomal protein L49, mitochondrial</fullName>
    </alternativeName>
</protein>
<accession>G7Y370</accession>
<evidence type="ECO:0000256" key="6">
    <source>
        <dbReference type="ARBA" id="ARBA00035191"/>
    </source>
</evidence>
<dbReference type="AlphaFoldDB" id="G7Y370"/>
<keyword evidence="5" id="KW-0687">Ribonucleoprotein</keyword>
<keyword evidence="3 8" id="KW-0689">Ribosomal protein</keyword>
<evidence type="ECO:0000256" key="5">
    <source>
        <dbReference type="ARBA" id="ARBA00023274"/>
    </source>
</evidence>
<organism evidence="8 9">
    <name type="scientific">Clonorchis sinensis</name>
    <name type="common">Chinese liver fluke</name>
    <dbReference type="NCBI Taxonomy" id="79923"/>
    <lineage>
        <taxon>Eukaryota</taxon>
        <taxon>Metazoa</taxon>
        <taxon>Spiralia</taxon>
        <taxon>Lophotrochozoa</taxon>
        <taxon>Platyhelminthes</taxon>
        <taxon>Trematoda</taxon>
        <taxon>Digenea</taxon>
        <taxon>Opisthorchiida</taxon>
        <taxon>Opisthorchiata</taxon>
        <taxon>Opisthorchiidae</taxon>
        <taxon>Clonorchis</taxon>
    </lineage>
</organism>